<dbReference type="InterPro" id="IPR011033">
    <property type="entry name" value="PRC_barrel-like_sf"/>
</dbReference>
<sequence length="169" mass="19205">MNMFSVGKIINTHGIQGEVKVKRISDFDERFNVGETLYAVEENENPIPLVIDGHRNHKGFELMHFKGYDSINDVAPFKGMYLKITEKQLTELEEGEYYYHEIIGNTVFTDTGEKIGEISEILSPGANDVWVVKQEIGKDILIPYIDDVVIEVDVPAKKVIIKPMEGLFD</sequence>
<evidence type="ECO:0000256" key="1">
    <source>
        <dbReference type="ARBA" id="ARBA00022490"/>
    </source>
</evidence>
<comment type="function">
    <text evidence="5">An accessory protein needed during the final step in the assembly of 30S ribosomal subunit, possibly for assembly of the head region. Essential for efficient processing of 16S rRNA. May be needed both before and after RbfA during the maturation of 16S rRNA. It has affinity for free ribosomal 30S subunits but not for 70S ribosomes.</text>
</comment>
<evidence type="ECO:0000256" key="4">
    <source>
        <dbReference type="ARBA" id="ARBA00023186"/>
    </source>
</evidence>
<evidence type="ECO:0000259" key="7">
    <source>
        <dbReference type="Pfam" id="PF05239"/>
    </source>
</evidence>
<dbReference type="PANTHER" id="PTHR33692:SF1">
    <property type="entry name" value="RIBOSOME MATURATION FACTOR RIMM"/>
    <property type="match status" value="1"/>
</dbReference>
<dbReference type="Gene3D" id="2.40.30.60">
    <property type="entry name" value="RimM"/>
    <property type="match status" value="1"/>
</dbReference>
<reference evidence="8 9" key="1">
    <citation type="submission" date="2021-03" db="EMBL/GenBank/DDBJ databases">
        <title>Genomic Encyclopedia of Type Strains, Phase IV (KMG-IV): sequencing the most valuable type-strain genomes for metagenomic binning, comparative biology and taxonomic classification.</title>
        <authorList>
            <person name="Goeker M."/>
        </authorList>
    </citation>
    <scope>NUCLEOTIDE SEQUENCE [LARGE SCALE GENOMIC DNA]</scope>
    <source>
        <strain evidence="8 9">DSM 25790</strain>
    </source>
</reference>
<dbReference type="Proteomes" id="UP001519294">
    <property type="component" value="Unassembled WGS sequence"/>
</dbReference>
<comment type="subunit">
    <text evidence="5">Binds ribosomal protein uS19.</text>
</comment>
<keyword evidence="4 5" id="KW-0143">Chaperone</keyword>
<organism evidence="8 9">
    <name type="scientific">Virgibacillus alimentarius</name>
    <dbReference type="NCBI Taxonomy" id="698769"/>
    <lineage>
        <taxon>Bacteria</taxon>
        <taxon>Bacillati</taxon>
        <taxon>Bacillota</taxon>
        <taxon>Bacilli</taxon>
        <taxon>Bacillales</taxon>
        <taxon>Bacillaceae</taxon>
        <taxon>Virgibacillus</taxon>
    </lineage>
</organism>
<evidence type="ECO:0000313" key="9">
    <source>
        <dbReference type="Proteomes" id="UP001519294"/>
    </source>
</evidence>
<comment type="similarity">
    <text evidence="5">Belongs to the RimM family.</text>
</comment>
<feature type="domain" description="RimM N-terminal" evidence="6">
    <location>
        <begin position="6"/>
        <end position="87"/>
    </location>
</feature>
<name>A0ABS4S5A5_9BACI</name>
<comment type="domain">
    <text evidence="5">The PRC barrel domain binds ribosomal protein uS19.</text>
</comment>
<dbReference type="InterPro" id="IPR011961">
    <property type="entry name" value="RimM"/>
</dbReference>
<dbReference type="Pfam" id="PF05239">
    <property type="entry name" value="PRC"/>
    <property type="match status" value="1"/>
</dbReference>
<proteinExistence type="inferred from homology"/>
<comment type="subcellular location">
    <subcellularLocation>
        <location evidence="5">Cytoplasm</location>
    </subcellularLocation>
</comment>
<keyword evidence="1 5" id="KW-0963">Cytoplasm</keyword>
<evidence type="ECO:0000256" key="2">
    <source>
        <dbReference type="ARBA" id="ARBA00022517"/>
    </source>
</evidence>
<feature type="domain" description="PRC-barrel" evidence="7">
    <location>
        <begin position="94"/>
        <end position="167"/>
    </location>
</feature>
<gene>
    <name evidence="5" type="primary">rimM</name>
    <name evidence="8" type="ORF">J2Z81_000107</name>
</gene>
<protein>
    <recommendedName>
        <fullName evidence="5">Ribosome maturation factor RimM</fullName>
    </recommendedName>
</protein>
<dbReference type="PANTHER" id="PTHR33692">
    <property type="entry name" value="RIBOSOME MATURATION FACTOR RIMM"/>
    <property type="match status" value="1"/>
</dbReference>
<evidence type="ECO:0000259" key="6">
    <source>
        <dbReference type="Pfam" id="PF01782"/>
    </source>
</evidence>
<comment type="caution">
    <text evidence="8">The sequence shown here is derived from an EMBL/GenBank/DDBJ whole genome shotgun (WGS) entry which is preliminary data.</text>
</comment>
<dbReference type="InterPro" id="IPR002676">
    <property type="entry name" value="RimM_N"/>
</dbReference>
<dbReference type="NCBIfam" id="TIGR02273">
    <property type="entry name" value="16S_RimM"/>
    <property type="match status" value="1"/>
</dbReference>
<dbReference type="SUPFAM" id="SSF50346">
    <property type="entry name" value="PRC-barrel domain"/>
    <property type="match status" value="1"/>
</dbReference>
<evidence type="ECO:0000256" key="3">
    <source>
        <dbReference type="ARBA" id="ARBA00022552"/>
    </source>
</evidence>
<dbReference type="SUPFAM" id="SSF50447">
    <property type="entry name" value="Translation proteins"/>
    <property type="match status" value="1"/>
</dbReference>
<dbReference type="EMBL" id="JAGIKX010000001">
    <property type="protein sequence ID" value="MBP2256175.1"/>
    <property type="molecule type" value="Genomic_DNA"/>
</dbReference>
<dbReference type="Gene3D" id="2.30.30.240">
    <property type="entry name" value="PRC-barrel domain"/>
    <property type="match status" value="1"/>
</dbReference>
<dbReference type="HAMAP" id="MF_00014">
    <property type="entry name" value="Ribosome_mat_RimM"/>
    <property type="match status" value="1"/>
</dbReference>
<keyword evidence="3 5" id="KW-0698">rRNA processing</keyword>
<dbReference type="InterPro" id="IPR009000">
    <property type="entry name" value="Transl_B-barrel_sf"/>
</dbReference>
<evidence type="ECO:0000256" key="5">
    <source>
        <dbReference type="HAMAP-Rule" id="MF_00014"/>
    </source>
</evidence>
<dbReference type="RefSeq" id="WP_029269798.1">
    <property type="nucleotide sequence ID" value="NZ_JAGIKX010000001.1"/>
</dbReference>
<evidence type="ECO:0000313" key="8">
    <source>
        <dbReference type="EMBL" id="MBP2256175.1"/>
    </source>
</evidence>
<dbReference type="InterPro" id="IPR027275">
    <property type="entry name" value="PRC-brl_dom"/>
</dbReference>
<dbReference type="Pfam" id="PF01782">
    <property type="entry name" value="RimM"/>
    <property type="match status" value="1"/>
</dbReference>
<keyword evidence="2 5" id="KW-0690">Ribosome biogenesis</keyword>
<keyword evidence="9" id="KW-1185">Reference proteome</keyword>
<accession>A0ABS4S5A5</accession>
<dbReference type="InterPro" id="IPR036976">
    <property type="entry name" value="RimM_N_sf"/>
</dbReference>